<keyword evidence="2" id="KW-1185">Reference proteome</keyword>
<reference evidence="1 2" key="1">
    <citation type="submission" date="2024-01" db="EMBL/GenBank/DDBJ databases">
        <authorList>
            <person name="Waweru B."/>
        </authorList>
    </citation>
    <scope>NUCLEOTIDE SEQUENCE [LARGE SCALE GENOMIC DNA]</scope>
</reference>
<dbReference type="AlphaFoldDB" id="A0AAV1SQJ4"/>
<accession>A0AAV1SQJ4</accession>
<name>A0AAV1SQJ4_9ROSI</name>
<dbReference type="Proteomes" id="UP001314170">
    <property type="component" value="Unassembled WGS sequence"/>
</dbReference>
<evidence type="ECO:0000313" key="2">
    <source>
        <dbReference type="Proteomes" id="UP001314170"/>
    </source>
</evidence>
<dbReference type="EMBL" id="CAWUPB010001195">
    <property type="protein sequence ID" value="CAK7355258.1"/>
    <property type="molecule type" value="Genomic_DNA"/>
</dbReference>
<sequence length="162" mass="19156">MHSSEKLDLIRTRKWQNLAAVRRKGITPRRAFFVAYSADQKRFLLPSDYLKIVRALLKLAEEELWIVQQWAFQVALIKQPVTRDACCLCLAVAAKHLQNSIIQYKTINYRFSLLKYRRKLKIYDIHNFFDKVCSMKTQREISRNLQFKDMRKLETLASVASS</sequence>
<protein>
    <submittedName>
        <fullName evidence="1">Uncharacterized protein</fullName>
    </submittedName>
</protein>
<organism evidence="1 2">
    <name type="scientific">Dovyalis caffra</name>
    <dbReference type="NCBI Taxonomy" id="77055"/>
    <lineage>
        <taxon>Eukaryota</taxon>
        <taxon>Viridiplantae</taxon>
        <taxon>Streptophyta</taxon>
        <taxon>Embryophyta</taxon>
        <taxon>Tracheophyta</taxon>
        <taxon>Spermatophyta</taxon>
        <taxon>Magnoliopsida</taxon>
        <taxon>eudicotyledons</taxon>
        <taxon>Gunneridae</taxon>
        <taxon>Pentapetalae</taxon>
        <taxon>rosids</taxon>
        <taxon>fabids</taxon>
        <taxon>Malpighiales</taxon>
        <taxon>Salicaceae</taxon>
        <taxon>Flacourtieae</taxon>
        <taxon>Dovyalis</taxon>
    </lineage>
</organism>
<gene>
    <name evidence="1" type="ORF">DCAF_LOCUS25575</name>
</gene>
<comment type="caution">
    <text evidence="1">The sequence shown here is derived from an EMBL/GenBank/DDBJ whole genome shotgun (WGS) entry which is preliminary data.</text>
</comment>
<evidence type="ECO:0000313" key="1">
    <source>
        <dbReference type="EMBL" id="CAK7355258.1"/>
    </source>
</evidence>
<proteinExistence type="predicted"/>